<evidence type="ECO:0000259" key="8">
    <source>
        <dbReference type="PROSITE" id="PS51667"/>
    </source>
</evidence>
<evidence type="ECO:0000256" key="2">
    <source>
        <dbReference type="ARBA" id="ARBA00008122"/>
    </source>
</evidence>
<evidence type="ECO:0000313" key="9">
    <source>
        <dbReference type="EMBL" id="KAG6425117.1"/>
    </source>
</evidence>
<dbReference type="SMART" id="SM00951">
    <property type="entry name" value="QLQ"/>
    <property type="match status" value="1"/>
</dbReference>
<organism evidence="9">
    <name type="scientific">Salvia splendens</name>
    <name type="common">Scarlet sage</name>
    <dbReference type="NCBI Taxonomy" id="180675"/>
    <lineage>
        <taxon>Eukaryota</taxon>
        <taxon>Viridiplantae</taxon>
        <taxon>Streptophyta</taxon>
        <taxon>Embryophyta</taxon>
        <taxon>Tracheophyta</taxon>
        <taxon>Spermatophyta</taxon>
        <taxon>Magnoliopsida</taxon>
        <taxon>eudicotyledons</taxon>
        <taxon>Gunneridae</taxon>
        <taxon>Pentapetalae</taxon>
        <taxon>asterids</taxon>
        <taxon>lamiids</taxon>
        <taxon>Lamiales</taxon>
        <taxon>Lamiaceae</taxon>
        <taxon>Nepetoideae</taxon>
        <taxon>Mentheae</taxon>
        <taxon>Salviinae</taxon>
        <taxon>Salvia</taxon>
        <taxon>Salvia subgen. Calosphace</taxon>
        <taxon>core Calosphace</taxon>
    </lineage>
</organism>
<dbReference type="PROSITE" id="PS51666">
    <property type="entry name" value="QLQ"/>
    <property type="match status" value="1"/>
</dbReference>
<comment type="domain">
    <text evidence="5">The QLQ domain and WRC domain may be involved in protein-protein interaction and DNA-binding, respectively.</text>
</comment>
<evidence type="ECO:0000256" key="5">
    <source>
        <dbReference type="RuleBase" id="RU367127"/>
    </source>
</evidence>
<dbReference type="GO" id="GO:0005524">
    <property type="term" value="F:ATP binding"/>
    <property type="evidence" value="ECO:0007669"/>
    <property type="project" value="UniProtKB-UniRule"/>
</dbReference>
<evidence type="ECO:0000256" key="6">
    <source>
        <dbReference type="SAM" id="MobiDB-lite"/>
    </source>
</evidence>
<dbReference type="PROSITE" id="PS51667">
    <property type="entry name" value="WRC"/>
    <property type="match status" value="1"/>
</dbReference>
<feature type="short sequence motif" description="Bipartite nuclear localization signal" evidence="4">
    <location>
        <begin position="79"/>
        <end position="89"/>
    </location>
</feature>
<dbReference type="Pfam" id="PF08879">
    <property type="entry name" value="WRC"/>
    <property type="match status" value="1"/>
</dbReference>
<evidence type="ECO:0000256" key="3">
    <source>
        <dbReference type="ARBA" id="ARBA00023242"/>
    </source>
</evidence>
<evidence type="ECO:0000256" key="4">
    <source>
        <dbReference type="PROSITE-ProRule" id="PRU01002"/>
    </source>
</evidence>
<keyword evidence="5" id="KW-0805">Transcription regulation</keyword>
<dbReference type="InterPro" id="IPR014977">
    <property type="entry name" value="WRC_dom"/>
</dbReference>
<proteinExistence type="inferred from homology"/>
<evidence type="ECO:0000256" key="1">
    <source>
        <dbReference type="ARBA" id="ARBA00004123"/>
    </source>
</evidence>
<dbReference type="InterPro" id="IPR014978">
    <property type="entry name" value="Gln-Leu-Gln_QLQ"/>
</dbReference>
<comment type="function">
    <text evidence="5">Transcription activator.</text>
</comment>
<dbReference type="GO" id="GO:0006355">
    <property type="term" value="P:regulation of DNA-templated transcription"/>
    <property type="evidence" value="ECO:0007669"/>
    <property type="project" value="InterPro"/>
</dbReference>
<comment type="similarity">
    <text evidence="2 5">Belongs to the GRF family.</text>
</comment>
<protein>
    <recommendedName>
        <fullName evidence="5">Growth-regulating factor</fullName>
    </recommendedName>
</protein>
<dbReference type="PANTHER" id="PTHR31602:SF111">
    <property type="entry name" value="GROWTH-REGULATING FACTOR"/>
    <property type="match status" value="1"/>
</dbReference>
<dbReference type="InterPro" id="IPR031137">
    <property type="entry name" value="GRF"/>
</dbReference>
<dbReference type="GO" id="GO:0099402">
    <property type="term" value="P:plant organ development"/>
    <property type="evidence" value="ECO:0007669"/>
    <property type="project" value="UniProtKB-ARBA"/>
</dbReference>
<dbReference type="Proteomes" id="UP000298416">
    <property type="component" value="Unassembled WGS sequence"/>
</dbReference>
<reference evidence="9" key="2">
    <citation type="submission" date="2020-08" db="EMBL/GenBank/DDBJ databases">
        <title>Plant Genome Project.</title>
        <authorList>
            <person name="Zhang R.-G."/>
        </authorList>
    </citation>
    <scope>NUCLEOTIDE SEQUENCE</scope>
    <source>
        <strain evidence="9">Huo1</strain>
        <tissue evidence="9">Leaf</tissue>
    </source>
</reference>
<dbReference type="PANTHER" id="PTHR31602">
    <property type="entry name" value="GROWTH-REGULATING FACTOR 5"/>
    <property type="match status" value="1"/>
</dbReference>
<evidence type="ECO:0000313" key="10">
    <source>
        <dbReference type="Proteomes" id="UP000298416"/>
    </source>
</evidence>
<feature type="domain" description="QLQ" evidence="7">
    <location>
        <begin position="11"/>
        <end position="46"/>
    </location>
</feature>
<keyword evidence="3 4" id="KW-0539">Nucleus</keyword>
<feature type="region of interest" description="Disordered" evidence="6">
    <location>
        <begin position="105"/>
        <end position="124"/>
    </location>
</feature>
<feature type="short sequence motif" description="Bipartite nuclear localization signal" evidence="4">
    <location>
        <begin position="107"/>
        <end position="114"/>
    </location>
</feature>
<gene>
    <name evidence="9" type="ORF">SASPL_115541</name>
</gene>
<sequence>MFARINGLRGPFTPSQWMELEHQALIYKYIAANVPIPSHLLNPIRKAFEAAGFSVLRSNPVGWNGFHLGFSNTDPEPGRCRRTDGKKWRCSQDAIMDHKYCERHMNRGRHRSRKPVEGQSGPSAKLTATRSVFGLVYTDSLVNPLRRSELRQFMDQPDRDVHRTKLSISIPSDFAMASSAPGSGELEMGLGLGNGQSSSNNWAHISWEPSPLGEVLHNTTSTSDAKQLNLIDRCDSPRLDSSPTRVLQRIAFTSLSNSSTASSPLHDASTCNRIINPSLPAL</sequence>
<keyword evidence="5" id="KW-0010">Activator</keyword>
<keyword evidence="10" id="KW-1185">Reference proteome</keyword>
<reference evidence="9" key="1">
    <citation type="submission" date="2018-01" db="EMBL/GenBank/DDBJ databases">
        <authorList>
            <person name="Mao J.F."/>
        </authorList>
    </citation>
    <scope>NUCLEOTIDE SEQUENCE</scope>
    <source>
        <strain evidence="9">Huo1</strain>
        <tissue evidence="9">Leaf</tissue>
    </source>
</reference>
<comment type="caution">
    <text evidence="9">The sequence shown here is derived from an EMBL/GenBank/DDBJ whole genome shotgun (WGS) entry which is preliminary data.</text>
</comment>
<dbReference type="Pfam" id="PF08880">
    <property type="entry name" value="QLQ"/>
    <property type="match status" value="1"/>
</dbReference>
<keyword evidence="5" id="KW-0804">Transcription</keyword>
<dbReference type="AlphaFoldDB" id="A0A8X9A0D9"/>
<accession>A0A8X9A0D9</accession>
<feature type="domain" description="WRC" evidence="8">
    <location>
        <begin position="74"/>
        <end position="118"/>
    </location>
</feature>
<evidence type="ECO:0000259" key="7">
    <source>
        <dbReference type="PROSITE" id="PS51666"/>
    </source>
</evidence>
<dbReference type="EMBL" id="PNBA02000005">
    <property type="protein sequence ID" value="KAG6425117.1"/>
    <property type="molecule type" value="Genomic_DNA"/>
</dbReference>
<dbReference type="GO" id="GO:0005634">
    <property type="term" value="C:nucleus"/>
    <property type="evidence" value="ECO:0007669"/>
    <property type="project" value="UniProtKB-SubCell"/>
</dbReference>
<dbReference type="GO" id="GO:0006351">
    <property type="term" value="P:DNA-templated transcription"/>
    <property type="evidence" value="ECO:0007669"/>
    <property type="project" value="UniProtKB-UniRule"/>
</dbReference>
<comment type="subcellular location">
    <subcellularLocation>
        <location evidence="1 4 5">Nucleus</location>
    </subcellularLocation>
</comment>
<name>A0A8X9A0D9_SALSN</name>